<organism evidence="2 3">
    <name type="scientific">Reticulibacter mediterranei</name>
    <dbReference type="NCBI Taxonomy" id="2778369"/>
    <lineage>
        <taxon>Bacteria</taxon>
        <taxon>Bacillati</taxon>
        <taxon>Chloroflexota</taxon>
        <taxon>Ktedonobacteria</taxon>
        <taxon>Ktedonobacterales</taxon>
        <taxon>Reticulibacteraceae</taxon>
        <taxon>Reticulibacter</taxon>
    </lineage>
</organism>
<dbReference type="GO" id="GO:0004803">
    <property type="term" value="F:transposase activity"/>
    <property type="evidence" value="ECO:0007669"/>
    <property type="project" value="InterPro"/>
</dbReference>
<dbReference type="PANTHER" id="PTHR33055">
    <property type="entry name" value="TRANSPOSASE FOR INSERTION SEQUENCE ELEMENT IS1111A"/>
    <property type="match status" value="1"/>
</dbReference>
<feature type="domain" description="Transposase IS116/IS110/IS902 C-terminal" evidence="1">
    <location>
        <begin position="123"/>
        <end position="163"/>
    </location>
</feature>
<evidence type="ECO:0000313" key="3">
    <source>
        <dbReference type="Proteomes" id="UP000597444"/>
    </source>
</evidence>
<protein>
    <recommendedName>
        <fullName evidence="1">Transposase IS116/IS110/IS902 C-terminal domain-containing protein</fullName>
    </recommendedName>
</protein>
<name>A0A8J3I8R3_9CHLR</name>
<evidence type="ECO:0000259" key="1">
    <source>
        <dbReference type="Pfam" id="PF02371"/>
    </source>
</evidence>
<dbReference type="PANTHER" id="PTHR33055:SF13">
    <property type="entry name" value="TRANSPOSASE"/>
    <property type="match status" value="1"/>
</dbReference>
<keyword evidence="3" id="KW-1185">Reference proteome</keyword>
<dbReference type="Pfam" id="PF02371">
    <property type="entry name" value="Transposase_20"/>
    <property type="match status" value="1"/>
</dbReference>
<dbReference type="GO" id="GO:0006313">
    <property type="term" value="P:DNA transposition"/>
    <property type="evidence" value="ECO:0007669"/>
    <property type="project" value="InterPro"/>
</dbReference>
<dbReference type="InterPro" id="IPR047650">
    <property type="entry name" value="Transpos_IS110"/>
</dbReference>
<reference evidence="2" key="1">
    <citation type="submission" date="2020-10" db="EMBL/GenBank/DDBJ databases">
        <title>Taxonomic study of unclassified bacteria belonging to the class Ktedonobacteria.</title>
        <authorList>
            <person name="Yabe S."/>
            <person name="Wang C.M."/>
            <person name="Zheng Y."/>
            <person name="Sakai Y."/>
            <person name="Cavaletti L."/>
            <person name="Monciardini P."/>
            <person name="Donadio S."/>
        </authorList>
    </citation>
    <scope>NUCLEOTIDE SEQUENCE</scope>
    <source>
        <strain evidence="2">ID150040</strain>
    </source>
</reference>
<dbReference type="InterPro" id="IPR003346">
    <property type="entry name" value="Transposase_20"/>
</dbReference>
<dbReference type="AlphaFoldDB" id="A0A8J3I8R3"/>
<accession>A0A8J3I8R3</accession>
<dbReference type="GO" id="GO:0003677">
    <property type="term" value="F:DNA binding"/>
    <property type="evidence" value="ECO:0007669"/>
    <property type="project" value="InterPro"/>
</dbReference>
<dbReference type="EMBL" id="BNJK01000001">
    <property type="protein sequence ID" value="GHO89981.1"/>
    <property type="molecule type" value="Genomic_DNA"/>
</dbReference>
<dbReference type="Proteomes" id="UP000597444">
    <property type="component" value="Unassembled WGS sequence"/>
</dbReference>
<gene>
    <name evidence="2" type="ORF">KSF_000290</name>
</gene>
<sequence length="201" mass="22513">MTRLRVHLIRDRTQLINRILKVLQQGGIKLSGVLSHVMGVSGRAILQALCAGERDPERLALLVQKSVAHKHVQLVEALTGDLRPHHQFLLCELLSLLEGLERSIKHVEQEIEQRLRPEEEKLARLEQITGVSRHTLHLLCAEVGLNLSRFPDAARLASWSGMVRCITRLNIPGTARKNSKGGSWVNGLPHIERSWGTVACH</sequence>
<evidence type="ECO:0000313" key="2">
    <source>
        <dbReference type="EMBL" id="GHO89981.1"/>
    </source>
</evidence>
<comment type="caution">
    <text evidence="2">The sequence shown here is derived from an EMBL/GenBank/DDBJ whole genome shotgun (WGS) entry which is preliminary data.</text>
</comment>
<proteinExistence type="predicted"/>